<accession>F4KQV7</accession>
<dbReference type="InterPro" id="IPR013118">
    <property type="entry name" value="Mannitol_DH_C"/>
</dbReference>
<dbReference type="GO" id="GO:0009026">
    <property type="term" value="F:tagaturonate reductase activity"/>
    <property type="evidence" value="ECO:0007669"/>
    <property type="project" value="UniProtKB-EC"/>
</dbReference>
<evidence type="ECO:0000313" key="7">
    <source>
        <dbReference type="Proteomes" id="UP000008461"/>
    </source>
</evidence>
<dbReference type="PANTHER" id="PTHR30524:SF0">
    <property type="entry name" value="ALTRONATE OXIDOREDUCTASE-RELATED"/>
    <property type="match status" value="1"/>
</dbReference>
<evidence type="ECO:0000256" key="1">
    <source>
        <dbReference type="ARBA" id="ARBA00023002"/>
    </source>
</evidence>
<evidence type="ECO:0000256" key="2">
    <source>
        <dbReference type="ARBA" id="ARBA00023027"/>
    </source>
</evidence>
<dbReference type="KEGG" id="hhy:Halhy_4398"/>
<dbReference type="GO" id="GO:0005829">
    <property type="term" value="C:cytosol"/>
    <property type="evidence" value="ECO:0007669"/>
    <property type="project" value="TreeGrafter"/>
</dbReference>
<dbReference type="EMBL" id="CP002691">
    <property type="protein sequence ID" value="AEE52242.1"/>
    <property type="molecule type" value="Genomic_DNA"/>
</dbReference>
<sequence length="506" mass="56967">MEYLSRDFVSSQNGQHILPQEPSSLPEKVLQFGTGVLLRGLPDLLIDEANRQGIFNGSIVVVKSTSSGDTAEFDQQDNLYTVCIRGVQDAARVEQNVVCSAISRVLTANTQWDEILACAKNPALEIVISNTTEVGIKLVKEDIHQTPPASFPGKLLAFLYARYQAFAGDPNKGLIITPTELIPDNGDKLERILLELAHLNNLEADFIDWMEQHNHCCNTLVDRIVPGKPAADVKADIETQLGYRDDLLIMSEVYALWAIEGDEYVKTRFPLHLAHEGVIIAPDINPYRELKLRILNGGHTFTCGLAYLCGLDTVVEGMNHPLFAHFIEHLLLDEIAPTIPQPLTQAEAQTFAKKVLDRFRNPFIEHKWLSITMQYSSKMQMRNVPTILRYYDSLGMVPEHMAFGFAAYLLFLRVVKTEEGRFYGQRNGVDYLIQDDQAAYFYTMWQNFSTRALVSAVLKNEDLWGTDLSLLNGFEEKVAFHLEAMKDRGVSRTLENFSHIAQAAQS</sequence>
<dbReference type="InterPro" id="IPR013328">
    <property type="entry name" value="6PGD_dom2"/>
</dbReference>
<dbReference type="InterPro" id="IPR008927">
    <property type="entry name" value="6-PGluconate_DH-like_C_sf"/>
</dbReference>
<dbReference type="EC" id="1.1.1.58" evidence="6"/>
<evidence type="ECO:0000256" key="3">
    <source>
        <dbReference type="SAM" id="MobiDB-lite"/>
    </source>
</evidence>
<dbReference type="PANTHER" id="PTHR30524">
    <property type="entry name" value="MANNITOL-1-PHOSPHATE 5-DEHYDROGENASE"/>
    <property type="match status" value="1"/>
</dbReference>
<gene>
    <name evidence="6" type="ordered locus">Halhy_4398</name>
</gene>
<reference key="2">
    <citation type="submission" date="2011-04" db="EMBL/GenBank/DDBJ databases">
        <title>Complete sequence of chromosome of Haliscomenobacter hydrossis DSM 1100.</title>
        <authorList>
            <consortium name="US DOE Joint Genome Institute (JGI-PGF)"/>
            <person name="Lucas S."/>
            <person name="Han J."/>
            <person name="Lapidus A."/>
            <person name="Bruce D."/>
            <person name="Goodwin L."/>
            <person name="Pitluck S."/>
            <person name="Peters L."/>
            <person name="Kyrpides N."/>
            <person name="Mavromatis K."/>
            <person name="Ivanova N."/>
            <person name="Ovchinnikova G."/>
            <person name="Pagani I."/>
            <person name="Daligault H."/>
            <person name="Detter J.C."/>
            <person name="Han C."/>
            <person name="Land M."/>
            <person name="Hauser L."/>
            <person name="Markowitz V."/>
            <person name="Cheng J.-F."/>
            <person name="Hugenholtz P."/>
            <person name="Woyke T."/>
            <person name="Wu D."/>
            <person name="Verbarg S."/>
            <person name="Frueling A."/>
            <person name="Brambilla E."/>
            <person name="Klenk H.-P."/>
            <person name="Eisen J.A."/>
        </authorList>
    </citation>
    <scope>NUCLEOTIDE SEQUENCE</scope>
    <source>
        <strain>DSM 1100</strain>
    </source>
</reference>
<feature type="domain" description="Mannitol dehydrogenase C-terminal" evidence="5">
    <location>
        <begin position="283"/>
        <end position="485"/>
    </location>
</feature>
<evidence type="ECO:0000259" key="5">
    <source>
        <dbReference type="Pfam" id="PF08125"/>
    </source>
</evidence>
<dbReference type="eggNOG" id="COG0246">
    <property type="taxonomic scope" value="Bacteria"/>
</dbReference>
<feature type="domain" description="Mannitol dehydrogenase N-terminal" evidence="4">
    <location>
        <begin position="28"/>
        <end position="270"/>
    </location>
</feature>
<feature type="region of interest" description="Disordered" evidence="3">
    <location>
        <begin position="1"/>
        <end position="21"/>
    </location>
</feature>
<dbReference type="HOGENOM" id="CLU_027324_1_0_10"/>
<dbReference type="RefSeq" id="WP_013766780.1">
    <property type="nucleotide sequence ID" value="NC_015510.1"/>
</dbReference>
<name>F4KQV7_HALH1</name>
<dbReference type="Pfam" id="PF08125">
    <property type="entry name" value="Mannitol_dh_C"/>
    <property type="match status" value="1"/>
</dbReference>
<dbReference type="Proteomes" id="UP000008461">
    <property type="component" value="Chromosome"/>
</dbReference>
<evidence type="ECO:0000259" key="4">
    <source>
        <dbReference type="Pfam" id="PF01232"/>
    </source>
</evidence>
<organism evidence="6 7">
    <name type="scientific">Haliscomenobacter hydrossis (strain ATCC 27775 / DSM 1100 / LMG 10767 / O)</name>
    <dbReference type="NCBI Taxonomy" id="760192"/>
    <lineage>
        <taxon>Bacteria</taxon>
        <taxon>Pseudomonadati</taxon>
        <taxon>Bacteroidota</taxon>
        <taxon>Saprospiria</taxon>
        <taxon>Saprospirales</taxon>
        <taxon>Haliscomenobacteraceae</taxon>
        <taxon>Haliscomenobacter</taxon>
    </lineage>
</organism>
<dbReference type="SUPFAM" id="SSF51735">
    <property type="entry name" value="NAD(P)-binding Rossmann-fold domains"/>
    <property type="match status" value="1"/>
</dbReference>
<keyword evidence="2" id="KW-0520">NAD</keyword>
<dbReference type="SUPFAM" id="SSF48179">
    <property type="entry name" value="6-phosphogluconate dehydrogenase C-terminal domain-like"/>
    <property type="match status" value="1"/>
</dbReference>
<dbReference type="AlphaFoldDB" id="F4KQV7"/>
<reference evidence="6 7" key="1">
    <citation type="journal article" date="2011" name="Stand. Genomic Sci.">
        <title>Complete genome sequence of Haliscomenobacter hydrossis type strain (O).</title>
        <authorList>
            <consortium name="US DOE Joint Genome Institute (JGI-PGF)"/>
            <person name="Daligault H."/>
            <person name="Lapidus A."/>
            <person name="Zeytun A."/>
            <person name="Nolan M."/>
            <person name="Lucas S."/>
            <person name="Del Rio T.G."/>
            <person name="Tice H."/>
            <person name="Cheng J.F."/>
            <person name="Tapia R."/>
            <person name="Han C."/>
            <person name="Goodwin L."/>
            <person name="Pitluck S."/>
            <person name="Liolios K."/>
            <person name="Pagani I."/>
            <person name="Ivanova N."/>
            <person name="Huntemann M."/>
            <person name="Mavromatis K."/>
            <person name="Mikhailova N."/>
            <person name="Pati A."/>
            <person name="Chen A."/>
            <person name="Palaniappan K."/>
            <person name="Land M."/>
            <person name="Hauser L."/>
            <person name="Brambilla E.M."/>
            <person name="Rohde M."/>
            <person name="Verbarg S."/>
            <person name="Goker M."/>
            <person name="Bristow J."/>
            <person name="Eisen J.A."/>
            <person name="Markowitz V."/>
            <person name="Hugenholtz P."/>
            <person name="Kyrpides N.C."/>
            <person name="Klenk H.P."/>
            <person name="Woyke T."/>
        </authorList>
    </citation>
    <scope>NUCLEOTIDE SEQUENCE [LARGE SCALE GENOMIC DNA]</scope>
    <source>
        <strain evidence="7">ATCC 27775 / DSM 1100 / LMG 10767 / O</strain>
    </source>
</reference>
<keyword evidence="1 6" id="KW-0560">Oxidoreductase</keyword>
<dbReference type="Gene3D" id="1.10.1040.10">
    <property type="entry name" value="N-(1-d-carboxylethyl)-l-norvaline Dehydrogenase, domain 2"/>
    <property type="match status" value="1"/>
</dbReference>
<dbReference type="STRING" id="760192.Halhy_4398"/>
<dbReference type="GO" id="GO:0019592">
    <property type="term" value="P:mannitol catabolic process"/>
    <property type="evidence" value="ECO:0007669"/>
    <property type="project" value="TreeGrafter"/>
</dbReference>
<protein>
    <submittedName>
        <fullName evidence="6">Tagaturonate reductase</fullName>
        <ecNumber evidence="6">1.1.1.58</ecNumber>
    </submittedName>
</protein>
<dbReference type="NCBIfam" id="NF002969">
    <property type="entry name" value="PRK03643.1"/>
    <property type="match status" value="1"/>
</dbReference>
<dbReference type="InterPro" id="IPR036291">
    <property type="entry name" value="NAD(P)-bd_dom_sf"/>
</dbReference>
<dbReference type="GO" id="GO:0008926">
    <property type="term" value="F:mannitol-1-phosphate 5-dehydrogenase activity"/>
    <property type="evidence" value="ECO:0007669"/>
    <property type="project" value="TreeGrafter"/>
</dbReference>
<dbReference type="InterPro" id="IPR013131">
    <property type="entry name" value="Mannitol_DH_N"/>
</dbReference>
<keyword evidence="7" id="KW-1185">Reference proteome</keyword>
<dbReference type="Gene3D" id="3.40.50.720">
    <property type="entry name" value="NAD(P)-binding Rossmann-like Domain"/>
    <property type="match status" value="1"/>
</dbReference>
<proteinExistence type="predicted"/>
<evidence type="ECO:0000313" key="6">
    <source>
        <dbReference type="EMBL" id="AEE52242.1"/>
    </source>
</evidence>
<dbReference type="Pfam" id="PF01232">
    <property type="entry name" value="Mannitol_dh"/>
    <property type="match status" value="1"/>
</dbReference>
<dbReference type="OrthoDB" id="9768714at2"/>